<feature type="transmembrane region" description="Helical" evidence="1">
    <location>
        <begin position="70"/>
        <end position="91"/>
    </location>
</feature>
<reference evidence="2 3" key="1">
    <citation type="journal article" date="2015" name="Genome Announc.">
        <title>Complete Genome Sequence of 'Candidatus Liberibacter africanus,' a Bacterium Associated with Citrus Huanglongbing.</title>
        <authorList>
            <person name="Lin H."/>
            <person name="Pietersen G."/>
            <person name="Han C."/>
            <person name="Read D.A."/>
            <person name="Lou B."/>
            <person name="Gupta G."/>
            <person name="Civerolo E.L."/>
        </authorList>
    </citation>
    <scope>NUCLEOTIDE SEQUENCE [LARGE SCALE GENOMIC DNA]</scope>
    <source>
        <strain evidence="2 3">PTSAPSY</strain>
    </source>
</reference>
<name>A0A0G3I816_LIBAF</name>
<organism evidence="2 3">
    <name type="scientific">Candidatus Liberibacter africanus PTSAPSY</name>
    <dbReference type="NCBI Taxonomy" id="1277257"/>
    <lineage>
        <taxon>Bacteria</taxon>
        <taxon>Pseudomonadati</taxon>
        <taxon>Pseudomonadota</taxon>
        <taxon>Alphaproteobacteria</taxon>
        <taxon>Hyphomicrobiales</taxon>
        <taxon>Rhizobiaceae</taxon>
        <taxon>Liberibacter</taxon>
    </lineage>
</organism>
<dbReference type="EMBL" id="CP004021">
    <property type="protein sequence ID" value="AKK19867.1"/>
    <property type="molecule type" value="Genomic_DNA"/>
</dbReference>
<dbReference type="Gene3D" id="1.10.3730.20">
    <property type="match status" value="1"/>
</dbReference>
<keyword evidence="3" id="KW-1185">Reference proteome</keyword>
<evidence type="ECO:0000313" key="3">
    <source>
        <dbReference type="Proteomes" id="UP000035503"/>
    </source>
</evidence>
<evidence type="ECO:0000256" key="1">
    <source>
        <dbReference type="SAM" id="Phobius"/>
    </source>
</evidence>
<dbReference type="KEGG" id="lau:G293_01175"/>
<accession>A0A0G3I816</accession>
<sequence length="118" mass="13444">MKWCFLLINIVFSILSSVLVKISTISQTGDINTDHSVRFANNKFFWLGFFFYATSFFSYIMVVAQFPLQIAQTIVTAAIIIIITFISSFVWHEPFDWKTGMGIILITIGIALISFCKI</sequence>
<gene>
    <name evidence="2" type="ORF">G293_01175</name>
</gene>
<dbReference type="OrthoDB" id="8908129at2"/>
<dbReference type="RefSeq" id="WP_047263935.1">
    <property type="nucleotide sequence ID" value="NZ_CP004021.1"/>
</dbReference>
<protein>
    <submittedName>
        <fullName evidence="2">Putative transmembrane protein</fullName>
    </submittedName>
</protein>
<evidence type="ECO:0000313" key="2">
    <source>
        <dbReference type="EMBL" id="AKK19867.1"/>
    </source>
</evidence>
<dbReference type="InterPro" id="IPR037185">
    <property type="entry name" value="EmrE-like"/>
</dbReference>
<keyword evidence="1 2" id="KW-0812">Transmembrane</keyword>
<dbReference type="Proteomes" id="UP000035503">
    <property type="component" value="Chromosome"/>
</dbReference>
<dbReference type="SUPFAM" id="SSF103481">
    <property type="entry name" value="Multidrug resistance efflux transporter EmrE"/>
    <property type="match status" value="1"/>
</dbReference>
<keyword evidence="1" id="KW-1133">Transmembrane helix</keyword>
<feature type="transmembrane region" description="Helical" evidence="1">
    <location>
        <begin position="44"/>
        <end position="63"/>
    </location>
</feature>
<keyword evidence="1" id="KW-0472">Membrane</keyword>
<dbReference type="PATRIC" id="fig|1277257.4.peg.256"/>
<dbReference type="AlphaFoldDB" id="A0A0G3I816"/>
<feature type="transmembrane region" description="Helical" evidence="1">
    <location>
        <begin position="97"/>
        <end position="116"/>
    </location>
</feature>
<proteinExistence type="predicted"/>